<feature type="compositionally biased region" description="Polar residues" evidence="1">
    <location>
        <begin position="1339"/>
        <end position="1349"/>
    </location>
</feature>
<feature type="compositionally biased region" description="Low complexity" evidence="1">
    <location>
        <begin position="346"/>
        <end position="364"/>
    </location>
</feature>
<evidence type="ECO:0000313" key="3">
    <source>
        <dbReference type="EMBL" id="KXG25916.1"/>
    </source>
</evidence>
<dbReference type="InterPro" id="IPR001005">
    <property type="entry name" value="SANT/Myb"/>
</dbReference>
<evidence type="ECO:0000313" key="4">
    <source>
        <dbReference type="Proteomes" id="UP000000768"/>
    </source>
</evidence>
<feature type="compositionally biased region" description="Low complexity" evidence="1">
    <location>
        <begin position="231"/>
        <end position="243"/>
    </location>
</feature>
<keyword evidence="4" id="KW-1185">Reference proteome</keyword>
<name>A0A1B6PJT8_SORBI</name>
<feature type="compositionally biased region" description="Pro residues" evidence="1">
    <location>
        <begin position="108"/>
        <end position="123"/>
    </location>
</feature>
<dbReference type="GO" id="GO:0006355">
    <property type="term" value="P:regulation of DNA-templated transcription"/>
    <property type="evidence" value="ECO:0000318"/>
    <property type="project" value="GO_Central"/>
</dbReference>
<sequence>MDWSGGHELPPEWQHPGSYGYDPYTNTFVPLPYYGYGFGLEYSWIPPDQQQGPIPVPYSGSSQSGPPHMAGAQRGRGHGRRQAQRGRGGRPPPPQHGGPGLLGADPSSQPPAQIPPPVPPPPPLEKREKTPPPPPASSSPSSSHAMSPPVSDLVKKSHVVDDVSMTADSKMDDGKDDVLVGLSGSSKGAATGKKMSLLPLDRPPAPMKNSDVDVSMTADANKMDDGKDDVLVGLSGSSSTAATGKKRSLLPLDRPALLKNSDVDVSMDLKDDDQGDDVLGLKAYKARKRLLSTKAWSLPTDADSSVDAARKKKSRLGWGQGLAKYENRGYKKDDETTHNKLVAHDGATGEAASSSHGSSPPAGSKGHGGNNSLDDMAGMRVSHATTVPELSSKGTRLPLTGDLSHPGKNGSIGSLTKKAVSPAEMRSLTKKAVSPVEVPGLEGTSEHNQNLKEDGFIGDLPIIFPKVYDFPRKGSLPPEDKSISGSSTREIAVSDLASSSQGSDHDAPPEAEDDPPRTKKIVITMVQRPRNIILPMNVLCDEEPETSELQGLKLKEWSEKEKDIFSVMITIFGMNFSKVSSFLTHKTAVDCMKYYSEHYKSECHKEAQKCLPTTVMQSQENCCSENDAAALVSGIATVTATKKYERMNAKAEDVKKPENQISHESTANLLAHSLPDKGHGESSVDEHEHVTGKVLVGESNAASSPLGTRSSQSAWLTISKTEAPVLENFNEDSCSNEAVCITKSSSKVKENLPQSVLIANQADEENCVAGGSFGQDTLKIIFFPDERSAKLANGIINGDQIRNGAITAELYSSLKECNDSAKHHSWKATEKKLANSNIDDGRMASSDMKNPKSKDNPCITSDPAAMLRGPAFVQHMMEVDEAMEKKESEKNDDKVKGKEGNNPVLCVASKHGSGIQLNCEVNSQKEMEKVDSISSPEGNDLNADMETPTKDSSPCLATNASVARVDGLIQLLRASEAIARNSENNDAKVRSNKGNPVHSVASKESNGIQLSCNVTAQKGKGIMPSPEVNDLNAPPMQISNGPRNTYHLSSSSGSAALDMVHANSSYIAMDIDLNIPLDVTPIDLTSVDLGSSTDEASVGRSSEATDSDATMEMISASQTTTTVTQTAQQQPANQPGSILLFGRVIYQALSTGTTNHTPNQGNQTVVSSSNMPSNPMFPLLRGRGRGQVYPSWATTTSVWRNSIQNIQHSQQAMLSNRLLYGSSTTGASASAASPLQLQPGSSALINMMNQQRQPALANITPYSIMRGGVSVVPSPLVPGSSGGAASFVNFNGFSAVQQQQWSYPLVDTSRMVLGHPFYYPGATASQASATVTTLLSIGTNNGEGASTSNARAPPAAGRGRRTGGHNSWLSLGRN</sequence>
<dbReference type="SUPFAM" id="SSF81995">
    <property type="entry name" value="beta-sandwich domain of Sec23/24"/>
    <property type="match status" value="1"/>
</dbReference>
<protein>
    <recommendedName>
        <fullName evidence="2">Myb-like domain-containing protein</fullName>
    </recommendedName>
</protein>
<evidence type="ECO:0000256" key="1">
    <source>
        <dbReference type="SAM" id="MobiDB-lite"/>
    </source>
</evidence>
<evidence type="ECO:0000259" key="2">
    <source>
        <dbReference type="SMART" id="SM00717"/>
    </source>
</evidence>
<feature type="region of interest" description="Disordered" evidence="1">
    <location>
        <begin position="48"/>
        <end position="247"/>
    </location>
</feature>
<feature type="region of interest" description="Disordered" evidence="1">
    <location>
        <begin position="475"/>
        <end position="518"/>
    </location>
</feature>
<proteinExistence type="predicted"/>
<feature type="region of interest" description="Disordered" evidence="1">
    <location>
        <begin position="983"/>
        <end position="1004"/>
    </location>
</feature>
<feature type="compositionally biased region" description="Polar residues" evidence="1">
    <location>
        <begin position="1152"/>
        <end position="1164"/>
    </location>
</feature>
<dbReference type="InterPro" id="IPR009057">
    <property type="entry name" value="Homeodomain-like_sf"/>
</dbReference>
<feature type="region of interest" description="Disordered" evidence="1">
    <location>
        <begin position="1152"/>
        <end position="1173"/>
    </location>
</feature>
<dbReference type="PANTHER" id="PTHR47340:SF1">
    <property type="entry name" value="DUPLICATED HOMEODOMAIN-LIKE SUPERFAMILY PROTEIN"/>
    <property type="match status" value="1"/>
</dbReference>
<feature type="compositionally biased region" description="Basic residues" evidence="1">
    <location>
        <begin position="75"/>
        <end position="88"/>
    </location>
</feature>
<dbReference type="InParanoid" id="A0A1B6PJT8"/>
<feature type="compositionally biased region" description="Low complexity" evidence="1">
    <location>
        <begin position="138"/>
        <end position="151"/>
    </location>
</feature>
<feature type="region of interest" description="Disordered" evidence="1">
    <location>
        <begin position="1339"/>
        <end position="1374"/>
    </location>
</feature>
<dbReference type="Gramene" id="KXG25916">
    <property type="protein sequence ID" value="KXG25916"/>
    <property type="gene ID" value="SORBI_3006G031000"/>
</dbReference>
<dbReference type="CDD" id="cd00167">
    <property type="entry name" value="SANT"/>
    <property type="match status" value="1"/>
</dbReference>
<feature type="compositionally biased region" description="Basic and acidic residues" evidence="1">
    <location>
        <begin position="325"/>
        <end position="338"/>
    </location>
</feature>
<dbReference type="SMART" id="SM00717">
    <property type="entry name" value="SANT"/>
    <property type="match status" value="1"/>
</dbReference>
<dbReference type="EMBL" id="CM000765">
    <property type="protein sequence ID" value="KXG25916.1"/>
    <property type="molecule type" value="Genomic_DNA"/>
</dbReference>
<feature type="region of interest" description="Disordered" evidence="1">
    <location>
        <begin position="837"/>
        <end position="864"/>
    </location>
</feature>
<feature type="region of interest" description="Disordered" evidence="1">
    <location>
        <begin position="297"/>
        <end position="417"/>
    </location>
</feature>
<dbReference type="Gene3D" id="1.10.10.60">
    <property type="entry name" value="Homeodomain-like"/>
    <property type="match status" value="1"/>
</dbReference>
<dbReference type="OrthoDB" id="10258692at2759"/>
<dbReference type="Proteomes" id="UP000000768">
    <property type="component" value="Chromosome 6"/>
</dbReference>
<accession>A0A1B6PJT8</accession>
<feature type="compositionally biased region" description="Polar residues" evidence="1">
    <location>
        <begin position="1365"/>
        <end position="1374"/>
    </location>
</feature>
<feature type="compositionally biased region" description="Polar residues" evidence="1">
    <location>
        <begin position="383"/>
        <end position="394"/>
    </location>
</feature>
<feature type="domain" description="Myb-like" evidence="2">
    <location>
        <begin position="553"/>
        <end position="601"/>
    </location>
</feature>
<dbReference type="PANTHER" id="PTHR47340">
    <property type="entry name" value="DUPLICATED HOMEODOMAIN-LIKE SUPERFAMILY PROTEIN"/>
    <property type="match status" value="1"/>
</dbReference>
<dbReference type="STRING" id="4558.A0A1B6PJT8"/>
<feature type="compositionally biased region" description="Basic and acidic residues" evidence="1">
    <location>
        <begin position="169"/>
        <end position="178"/>
    </location>
</feature>
<dbReference type="GO" id="GO:0005634">
    <property type="term" value="C:nucleus"/>
    <property type="evidence" value="ECO:0000318"/>
    <property type="project" value="GO_Central"/>
</dbReference>
<dbReference type="SUPFAM" id="SSF46689">
    <property type="entry name" value="Homeodomain-like"/>
    <property type="match status" value="1"/>
</dbReference>
<feature type="compositionally biased region" description="Basic and acidic residues" evidence="1">
    <location>
        <begin position="221"/>
        <end position="230"/>
    </location>
</feature>
<organism evidence="3 4">
    <name type="scientific">Sorghum bicolor</name>
    <name type="common">Sorghum</name>
    <name type="synonym">Sorghum vulgare</name>
    <dbReference type="NCBI Taxonomy" id="4558"/>
    <lineage>
        <taxon>Eukaryota</taxon>
        <taxon>Viridiplantae</taxon>
        <taxon>Streptophyta</taxon>
        <taxon>Embryophyta</taxon>
        <taxon>Tracheophyta</taxon>
        <taxon>Spermatophyta</taxon>
        <taxon>Magnoliopsida</taxon>
        <taxon>Liliopsida</taxon>
        <taxon>Poales</taxon>
        <taxon>Poaceae</taxon>
        <taxon>PACMAD clade</taxon>
        <taxon>Panicoideae</taxon>
        <taxon>Andropogonodae</taxon>
        <taxon>Andropogoneae</taxon>
        <taxon>Sorghinae</taxon>
        <taxon>Sorghum</taxon>
    </lineage>
</organism>
<gene>
    <name evidence="3" type="ORF">SORBI_3006G031000</name>
</gene>
<reference evidence="4" key="2">
    <citation type="journal article" date="2018" name="Plant J.">
        <title>The Sorghum bicolor reference genome: improved assembly, gene annotations, a transcriptome atlas, and signatures of genome organization.</title>
        <authorList>
            <person name="McCormick R.F."/>
            <person name="Truong S.K."/>
            <person name="Sreedasyam A."/>
            <person name="Jenkins J."/>
            <person name="Shu S."/>
            <person name="Sims D."/>
            <person name="Kennedy M."/>
            <person name="Amirebrahimi M."/>
            <person name="Weers B.D."/>
            <person name="McKinley B."/>
            <person name="Mattison A."/>
            <person name="Morishige D.T."/>
            <person name="Grimwood J."/>
            <person name="Schmutz J."/>
            <person name="Mullet J.E."/>
        </authorList>
    </citation>
    <scope>NUCLEOTIDE SEQUENCE [LARGE SCALE GENOMIC DNA]</scope>
    <source>
        <strain evidence="4">cv. BTx623</strain>
    </source>
</reference>
<reference evidence="3 4" key="1">
    <citation type="journal article" date="2009" name="Nature">
        <title>The Sorghum bicolor genome and the diversification of grasses.</title>
        <authorList>
            <person name="Paterson A.H."/>
            <person name="Bowers J.E."/>
            <person name="Bruggmann R."/>
            <person name="Dubchak I."/>
            <person name="Grimwood J."/>
            <person name="Gundlach H."/>
            <person name="Haberer G."/>
            <person name="Hellsten U."/>
            <person name="Mitros T."/>
            <person name="Poliakov A."/>
            <person name="Schmutz J."/>
            <person name="Spannagl M."/>
            <person name="Tang H."/>
            <person name="Wang X."/>
            <person name="Wicker T."/>
            <person name="Bharti A.K."/>
            <person name="Chapman J."/>
            <person name="Feltus F.A."/>
            <person name="Gowik U."/>
            <person name="Grigoriev I.V."/>
            <person name="Lyons E."/>
            <person name="Maher C.A."/>
            <person name="Martis M."/>
            <person name="Narechania A."/>
            <person name="Otillar R.P."/>
            <person name="Penning B.W."/>
            <person name="Salamov A.A."/>
            <person name="Wang Y."/>
            <person name="Zhang L."/>
            <person name="Carpita N.C."/>
            <person name="Freeling M."/>
            <person name="Gingle A.R."/>
            <person name="Hash C.T."/>
            <person name="Keller B."/>
            <person name="Klein P."/>
            <person name="Kresovich S."/>
            <person name="McCann M.C."/>
            <person name="Ming R."/>
            <person name="Peterson D.G."/>
            <person name="Mehboob-ur-Rahman"/>
            <person name="Ware D."/>
            <person name="Westhoff P."/>
            <person name="Mayer K.F."/>
            <person name="Messing J."/>
            <person name="Rokhsar D.S."/>
        </authorList>
    </citation>
    <scope>NUCLEOTIDE SEQUENCE [LARGE SCALE GENOMIC DNA]</scope>
    <source>
        <strain evidence="4">cv. BTx623</strain>
    </source>
</reference>